<dbReference type="EMBL" id="CP117268">
    <property type="protein sequence ID" value="WFS25820.1"/>
    <property type="molecule type" value="Genomic_DNA"/>
</dbReference>
<evidence type="ECO:0000313" key="1">
    <source>
        <dbReference type="EMBL" id="WFS25820.1"/>
    </source>
</evidence>
<evidence type="ECO:0000313" key="2">
    <source>
        <dbReference type="Proteomes" id="UP000318939"/>
    </source>
</evidence>
<keyword evidence="2" id="KW-1185">Reference proteome</keyword>
<dbReference type="RefSeq" id="WP_142831605.1">
    <property type="nucleotide sequence ID" value="NZ_CP117268.1"/>
</dbReference>
<geneLocation type="plasmid" evidence="1 2">
    <name>unnamed1</name>
</geneLocation>
<accession>A0ABY8IS11</accession>
<reference evidence="1 2" key="2">
    <citation type="journal article" date="2023" name="MicrobiologyOpen">
        <title>Genomics of the tumorigenes clade of the family Rhizobiaceae and description of Rhizobium rhododendri sp. nov.</title>
        <authorList>
            <person name="Kuzmanovic N."/>
            <person name="diCenzo G.C."/>
            <person name="Bunk B."/>
            <person name="Sproeer C."/>
            <person name="Fruehling A."/>
            <person name="Neumann-Schaal M."/>
            <person name="Overmann J."/>
            <person name="Smalla K."/>
        </authorList>
    </citation>
    <scope>NUCLEOTIDE SEQUENCE [LARGE SCALE GENOMIC DNA]</scope>
    <source>
        <strain evidence="2">rho-6.2</strain>
        <plasmid evidence="1 2">unnamed1</plasmid>
    </source>
</reference>
<protein>
    <submittedName>
        <fullName evidence="1">Uncharacterized protein</fullName>
    </submittedName>
</protein>
<sequence>MIDSSIIGVKNLRDGDNIKDFFNRFYKSDLARDFGVYRLSLDVLREEIQKHIVEHGLSALFYNTVTCDEIMHPKLHTDQIEGIVLGIMQRLDGVKH</sequence>
<keyword evidence="1" id="KW-0614">Plasmid</keyword>
<reference evidence="1 2" key="1">
    <citation type="journal article" date="2019" name="Phytopathology">
        <title>A Novel Group of Rhizobium tumorigenes-Like Agrobacteria Associated with Crown Gall Disease of Rhododendron and Blueberry.</title>
        <authorList>
            <person name="Kuzmanovic N."/>
            <person name="Behrens P."/>
            <person name="Idczak E."/>
            <person name="Wagner S."/>
            <person name="Gotz M."/>
            <person name="Sproer C."/>
            <person name="Bunk B."/>
            <person name="Overmann J."/>
            <person name="Smalla K."/>
        </authorList>
    </citation>
    <scope>NUCLEOTIDE SEQUENCE [LARGE SCALE GENOMIC DNA]</scope>
    <source>
        <strain evidence="2">rho-6.2</strain>
    </source>
</reference>
<gene>
    <name evidence="1" type="ORF">PR018_19930</name>
</gene>
<name>A0ABY8IS11_9HYPH</name>
<dbReference type="Proteomes" id="UP000318939">
    <property type="component" value="Plasmid unnamed1"/>
</dbReference>
<organism evidence="1 2">
    <name type="scientific">Rhizobium rhododendri</name>
    <dbReference type="NCBI Taxonomy" id="2506430"/>
    <lineage>
        <taxon>Bacteria</taxon>
        <taxon>Pseudomonadati</taxon>
        <taxon>Pseudomonadota</taxon>
        <taxon>Alphaproteobacteria</taxon>
        <taxon>Hyphomicrobiales</taxon>
        <taxon>Rhizobiaceae</taxon>
        <taxon>Rhizobium/Agrobacterium group</taxon>
        <taxon>Rhizobium</taxon>
    </lineage>
</organism>
<proteinExistence type="predicted"/>